<organism evidence="1 2">
    <name type="scientific">Cichorium intybus</name>
    <name type="common">Chicory</name>
    <dbReference type="NCBI Taxonomy" id="13427"/>
    <lineage>
        <taxon>Eukaryota</taxon>
        <taxon>Viridiplantae</taxon>
        <taxon>Streptophyta</taxon>
        <taxon>Embryophyta</taxon>
        <taxon>Tracheophyta</taxon>
        <taxon>Spermatophyta</taxon>
        <taxon>Magnoliopsida</taxon>
        <taxon>eudicotyledons</taxon>
        <taxon>Gunneridae</taxon>
        <taxon>Pentapetalae</taxon>
        <taxon>asterids</taxon>
        <taxon>campanulids</taxon>
        <taxon>Asterales</taxon>
        <taxon>Asteraceae</taxon>
        <taxon>Cichorioideae</taxon>
        <taxon>Cichorieae</taxon>
        <taxon>Cichoriinae</taxon>
        <taxon>Cichorium</taxon>
    </lineage>
</organism>
<proteinExistence type="predicted"/>
<evidence type="ECO:0000313" key="2">
    <source>
        <dbReference type="Proteomes" id="UP001055811"/>
    </source>
</evidence>
<dbReference type="Proteomes" id="UP001055811">
    <property type="component" value="Linkage Group LG06"/>
</dbReference>
<keyword evidence="2" id="KW-1185">Reference proteome</keyword>
<comment type="caution">
    <text evidence="1">The sequence shown here is derived from an EMBL/GenBank/DDBJ whole genome shotgun (WGS) entry which is preliminary data.</text>
</comment>
<protein>
    <submittedName>
        <fullName evidence="1">Uncharacterized protein</fullName>
    </submittedName>
</protein>
<name>A0ACB9BQ25_CICIN</name>
<sequence length="67" mass="7554">MFDSSSRSFAGLLKISEDTFPWSPHRSSLITESGLDYSSEGVPDTLDMIFDEDKHLEDGELRFPVQS</sequence>
<gene>
    <name evidence="1" type="ORF">L2E82_35864</name>
</gene>
<reference evidence="2" key="1">
    <citation type="journal article" date="2022" name="Mol. Ecol. Resour.">
        <title>The genomes of chicory, endive, great burdock and yacon provide insights into Asteraceae palaeo-polyploidization history and plant inulin production.</title>
        <authorList>
            <person name="Fan W."/>
            <person name="Wang S."/>
            <person name="Wang H."/>
            <person name="Wang A."/>
            <person name="Jiang F."/>
            <person name="Liu H."/>
            <person name="Zhao H."/>
            <person name="Xu D."/>
            <person name="Zhang Y."/>
        </authorList>
    </citation>
    <scope>NUCLEOTIDE SEQUENCE [LARGE SCALE GENOMIC DNA]</scope>
    <source>
        <strain evidence="2">cv. Punajuju</strain>
    </source>
</reference>
<reference evidence="1 2" key="2">
    <citation type="journal article" date="2022" name="Mol. Ecol. Resour.">
        <title>The genomes of chicory, endive, great burdock and yacon provide insights into Asteraceae paleo-polyploidization history and plant inulin production.</title>
        <authorList>
            <person name="Fan W."/>
            <person name="Wang S."/>
            <person name="Wang H."/>
            <person name="Wang A."/>
            <person name="Jiang F."/>
            <person name="Liu H."/>
            <person name="Zhao H."/>
            <person name="Xu D."/>
            <person name="Zhang Y."/>
        </authorList>
    </citation>
    <scope>NUCLEOTIDE SEQUENCE [LARGE SCALE GENOMIC DNA]</scope>
    <source>
        <strain evidence="2">cv. Punajuju</strain>
        <tissue evidence="1">Leaves</tissue>
    </source>
</reference>
<accession>A0ACB9BQ25</accession>
<evidence type="ECO:0000313" key="1">
    <source>
        <dbReference type="EMBL" id="KAI3724098.1"/>
    </source>
</evidence>
<dbReference type="EMBL" id="CM042014">
    <property type="protein sequence ID" value="KAI3724098.1"/>
    <property type="molecule type" value="Genomic_DNA"/>
</dbReference>